<accession>A0A5X7EJY2</accession>
<reference evidence="1" key="1">
    <citation type="submission" date="2018-07" db="EMBL/GenBank/DDBJ databases">
        <authorList>
            <person name="Ashton P.M."/>
            <person name="Dallman T."/>
            <person name="Nair S."/>
            <person name="De Pinna E."/>
            <person name="Peters T."/>
            <person name="Grant K."/>
        </authorList>
    </citation>
    <scope>NUCLEOTIDE SEQUENCE</scope>
    <source>
        <strain evidence="1">167025</strain>
    </source>
</reference>
<evidence type="ECO:0000313" key="1">
    <source>
        <dbReference type="EMBL" id="EDI7462119.1"/>
    </source>
</evidence>
<sequence>MNSSLNSTDLARAIDGPRIAIPRASIQALGLEAAAFLQQASFLSSLKAEAGGWFDLPAEGEPNPEATNIFAELGSWQACLGIQRDALRKIRRKLCDMQILEEKRSGVPARLHYRVNHDAYIQFLADCGQKIQNAENRKLDSDYSQTSLHGCRTQECKVSANYSRKIPESFKDINNTRSKACFDFVDALVSRGVDPVHAREWQAIRKKKRATLTKDAVLLVEREAAKVGICLGDAIETCVLRGWAGFKADWLTPNNERSSQTRSLVEDLTDTSWAQGGW</sequence>
<evidence type="ECO:0008006" key="2">
    <source>
        <dbReference type="Google" id="ProtNLM"/>
    </source>
</evidence>
<protein>
    <recommendedName>
        <fullName evidence="2">Replication protein</fullName>
    </recommendedName>
</protein>
<gene>
    <name evidence="1" type="ORF">CGA83_03610</name>
</gene>
<name>A0A5X7EJY2_SALET</name>
<comment type="caution">
    <text evidence="1">The sequence shown here is derived from an EMBL/GenBank/DDBJ whole genome shotgun (WGS) entry which is preliminary data.</text>
</comment>
<dbReference type="EMBL" id="AAMLZP010000004">
    <property type="protein sequence ID" value="EDI7462119.1"/>
    <property type="molecule type" value="Genomic_DNA"/>
</dbReference>
<organism evidence="1">
    <name type="scientific">Salmonella enterica subsp. enterica serovar Mbandaka</name>
    <dbReference type="NCBI Taxonomy" id="192954"/>
    <lineage>
        <taxon>Bacteria</taxon>
        <taxon>Pseudomonadati</taxon>
        <taxon>Pseudomonadota</taxon>
        <taxon>Gammaproteobacteria</taxon>
        <taxon>Enterobacterales</taxon>
        <taxon>Enterobacteriaceae</taxon>
        <taxon>Salmonella</taxon>
    </lineage>
</organism>
<proteinExistence type="predicted"/>
<dbReference type="AlphaFoldDB" id="A0A5X7EJY2"/>